<comment type="caution">
    <text evidence="1">The sequence shown here is derived from an EMBL/GenBank/DDBJ whole genome shotgun (WGS) entry which is preliminary data.</text>
</comment>
<sequence>MQTMPMNLPAELHRRGSDVPGGDVIVARGPLVIMAQGLLALDPEARKSCWIHSEAGDLDAAGAEEQLEGWGRLPH</sequence>
<evidence type="ECO:0000313" key="1">
    <source>
        <dbReference type="EMBL" id="MBB4840433.1"/>
    </source>
</evidence>
<dbReference type="Proteomes" id="UP000575241">
    <property type="component" value="Unassembled WGS sequence"/>
</dbReference>
<name>A0A7W7K4F3_9SPHN</name>
<dbReference type="RefSeq" id="WP_184168897.1">
    <property type="nucleotide sequence ID" value="NZ_JACHLN010000003.1"/>
</dbReference>
<dbReference type="AlphaFoldDB" id="A0A7W7K4F3"/>
<reference evidence="1 2" key="1">
    <citation type="submission" date="2020-08" db="EMBL/GenBank/DDBJ databases">
        <title>Functional genomics of gut bacteria from endangered species of beetles.</title>
        <authorList>
            <person name="Carlos-Shanley C."/>
        </authorList>
    </citation>
    <scope>NUCLEOTIDE SEQUENCE [LARGE SCALE GENOMIC DNA]</scope>
    <source>
        <strain evidence="1 2">S00224</strain>
    </source>
</reference>
<gene>
    <name evidence="1" type="ORF">HNP52_003525</name>
</gene>
<organism evidence="1 2">
    <name type="scientific">Sphingomonas kyeonggiensis</name>
    <dbReference type="NCBI Taxonomy" id="1268553"/>
    <lineage>
        <taxon>Bacteria</taxon>
        <taxon>Pseudomonadati</taxon>
        <taxon>Pseudomonadota</taxon>
        <taxon>Alphaproteobacteria</taxon>
        <taxon>Sphingomonadales</taxon>
        <taxon>Sphingomonadaceae</taxon>
        <taxon>Sphingomonas</taxon>
    </lineage>
</organism>
<protein>
    <submittedName>
        <fullName evidence="1">Uncharacterized protein</fullName>
    </submittedName>
</protein>
<accession>A0A7W7K4F3</accession>
<proteinExistence type="predicted"/>
<dbReference type="EMBL" id="JACHLN010000003">
    <property type="protein sequence ID" value="MBB4840433.1"/>
    <property type="molecule type" value="Genomic_DNA"/>
</dbReference>
<evidence type="ECO:0000313" key="2">
    <source>
        <dbReference type="Proteomes" id="UP000575241"/>
    </source>
</evidence>
<keyword evidence="2" id="KW-1185">Reference proteome</keyword>